<comment type="caution">
    <text evidence="2">The sequence shown here is derived from an EMBL/GenBank/DDBJ whole genome shotgun (WGS) entry which is preliminary data.</text>
</comment>
<evidence type="ECO:0000259" key="1">
    <source>
        <dbReference type="SMART" id="SM00849"/>
    </source>
</evidence>
<gene>
    <name evidence="2" type="ORF">QE405_002967</name>
</gene>
<dbReference type="Pfam" id="PF00753">
    <property type="entry name" value="Lactamase_B"/>
    <property type="match status" value="1"/>
</dbReference>
<dbReference type="Gene3D" id="3.60.15.10">
    <property type="entry name" value="Ribonuclease Z/Hydroxyacylglutathione hydrolase-like"/>
    <property type="match status" value="1"/>
</dbReference>
<accession>A0AAJ1X1K5</accession>
<dbReference type="PANTHER" id="PTHR42951">
    <property type="entry name" value="METALLO-BETA-LACTAMASE DOMAIN-CONTAINING"/>
    <property type="match status" value="1"/>
</dbReference>
<proteinExistence type="predicted"/>
<dbReference type="InterPro" id="IPR036866">
    <property type="entry name" value="RibonucZ/Hydroxyglut_hydro"/>
</dbReference>
<dbReference type="EC" id="4.-.-.-" evidence="2"/>
<dbReference type="InterPro" id="IPR001279">
    <property type="entry name" value="Metallo-B-lactamas"/>
</dbReference>
<dbReference type="GO" id="GO:0016829">
    <property type="term" value="F:lyase activity"/>
    <property type="evidence" value="ECO:0007669"/>
    <property type="project" value="UniProtKB-KW"/>
</dbReference>
<protein>
    <submittedName>
        <fullName evidence="2">Cyclase</fullName>
        <ecNumber evidence="2">4.-.-.-</ecNumber>
    </submittedName>
</protein>
<feature type="domain" description="Metallo-beta-lactamase" evidence="1">
    <location>
        <begin position="26"/>
        <end position="223"/>
    </location>
</feature>
<evidence type="ECO:0000313" key="3">
    <source>
        <dbReference type="Proteomes" id="UP001239215"/>
    </source>
</evidence>
<dbReference type="InterPro" id="IPR050855">
    <property type="entry name" value="NDM-1-like"/>
</dbReference>
<evidence type="ECO:0000313" key="2">
    <source>
        <dbReference type="EMBL" id="MDQ1105683.1"/>
    </source>
</evidence>
<dbReference type="EMBL" id="JAUTAN010000001">
    <property type="protein sequence ID" value="MDQ1105683.1"/>
    <property type="molecule type" value="Genomic_DNA"/>
</dbReference>
<organism evidence="2 3">
    <name type="scientific">Nocardioides zeae</name>
    <dbReference type="NCBI Taxonomy" id="1457234"/>
    <lineage>
        <taxon>Bacteria</taxon>
        <taxon>Bacillati</taxon>
        <taxon>Actinomycetota</taxon>
        <taxon>Actinomycetes</taxon>
        <taxon>Propionibacteriales</taxon>
        <taxon>Nocardioidaceae</taxon>
        <taxon>Nocardioides</taxon>
    </lineage>
</organism>
<dbReference type="SUPFAM" id="SSF56281">
    <property type="entry name" value="Metallo-hydrolase/oxidoreductase"/>
    <property type="match status" value="1"/>
</dbReference>
<keyword evidence="2" id="KW-0456">Lyase</keyword>
<dbReference type="PANTHER" id="PTHR42951:SF4">
    <property type="entry name" value="ACYL-COENZYME A THIOESTERASE MBLAC2"/>
    <property type="match status" value="1"/>
</dbReference>
<dbReference type="Proteomes" id="UP001239215">
    <property type="component" value="Unassembled WGS sequence"/>
</dbReference>
<name>A0AAJ1X1K5_9ACTN</name>
<dbReference type="RefSeq" id="WP_307202156.1">
    <property type="nucleotide sequence ID" value="NZ_JAUTAN010000001.1"/>
</dbReference>
<dbReference type="SMART" id="SM00849">
    <property type="entry name" value="Lactamase_B"/>
    <property type="match status" value="1"/>
</dbReference>
<dbReference type="CDD" id="cd16282">
    <property type="entry name" value="metallo-hydrolase-like_MBL-fold"/>
    <property type="match status" value="1"/>
</dbReference>
<dbReference type="AlphaFoldDB" id="A0AAJ1X1K5"/>
<sequence>MSYAKGPHDLGRGAFAWLVPSGHWGQSNSGLVRGEGESLLVDTLYDLAHTREMLDGYAPLTVEHPIRTVVNTHSDGDHWFGNQLVGGDGVEIIASAAAAATMTQHAVDEMVGLHERDGHIGEFIRPISVGFDMHGIVATPPTRTFSGRLVLDVGGREVHLIEVGPAHTAGDVLVHVPEAGVVYTGDIVFNGGAPLVWTGPISRCIAALDQVLALEPDVVVPGHGPLTDDTAVRRVRAYLEHVAVEATAHFRAGLSVEEAVSAIDLTPFADMTEQERIAANVLNVYEELDPTRPRSDRLEQFSRIAAYDAGVRR</sequence>
<reference evidence="2" key="1">
    <citation type="submission" date="2023-07" db="EMBL/GenBank/DDBJ databases">
        <title>Functional and genomic diversity of the sorghum phyllosphere microbiome.</title>
        <authorList>
            <person name="Shade A."/>
        </authorList>
    </citation>
    <scope>NUCLEOTIDE SEQUENCE</scope>
    <source>
        <strain evidence="2">SORGH_AS_1067</strain>
    </source>
</reference>